<dbReference type="AlphaFoldDB" id="A0A517MZT8"/>
<keyword evidence="7" id="KW-1185">Reference proteome</keyword>
<evidence type="ECO:0000313" key="6">
    <source>
        <dbReference type="EMBL" id="QDT00364.1"/>
    </source>
</evidence>
<evidence type="ECO:0000259" key="4">
    <source>
        <dbReference type="Pfam" id="PF00370"/>
    </source>
</evidence>
<dbReference type="InterPro" id="IPR000577">
    <property type="entry name" value="Carb_kinase_FGGY"/>
</dbReference>
<organism evidence="6 7">
    <name type="scientific">Adhaeretor mobilis</name>
    <dbReference type="NCBI Taxonomy" id="1930276"/>
    <lineage>
        <taxon>Bacteria</taxon>
        <taxon>Pseudomonadati</taxon>
        <taxon>Planctomycetota</taxon>
        <taxon>Planctomycetia</taxon>
        <taxon>Pirellulales</taxon>
        <taxon>Lacipirellulaceae</taxon>
        <taxon>Adhaeretor</taxon>
    </lineage>
</organism>
<evidence type="ECO:0000259" key="5">
    <source>
        <dbReference type="Pfam" id="PF02782"/>
    </source>
</evidence>
<evidence type="ECO:0000256" key="2">
    <source>
        <dbReference type="ARBA" id="ARBA00022679"/>
    </source>
</evidence>
<evidence type="ECO:0000256" key="1">
    <source>
        <dbReference type="ARBA" id="ARBA00009156"/>
    </source>
</evidence>
<keyword evidence="2 6" id="KW-0808">Transferase</keyword>
<comment type="similarity">
    <text evidence="1">Belongs to the FGGY kinase family.</text>
</comment>
<dbReference type="KEGG" id="amob:HG15A2_37000"/>
<dbReference type="PANTHER" id="PTHR43095">
    <property type="entry name" value="SUGAR KINASE"/>
    <property type="match status" value="1"/>
</dbReference>
<feature type="domain" description="Carbohydrate kinase FGGY N-terminal" evidence="4">
    <location>
        <begin position="4"/>
        <end position="247"/>
    </location>
</feature>
<dbReference type="PIRSF" id="PIRSF000538">
    <property type="entry name" value="GlpK"/>
    <property type="match status" value="1"/>
</dbReference>
<dbReference type="Pfam" id="PF02782">
    <property type="entry name" value="FGGY_C"/>
    <property type="match status" value="1"/>
</dbReference>
<dbReference type="Gene3D" id="3.30.420.40">
    <property type="match status" value="2"/>
</dbReference>
<keyword evidence="3 6" id="KW-0418">Kinase</keyword>
<dbReference type="GO" id="GO:0008737">
    <property type="term" value="F:L-fuculokinase activity"/>
    <property type="evidence" value="ECO:0007669"/>
    <property type="project" value="UniProtKB-EC"/>
</dbReference>
<dbReference type="InterPro" id="IPR018484">
    <property type="entry name" value="FGGY_N"/>
</dbReference>
<evidence type="ECO:0000313" key="7">
    <source>
        <dbReference type="Proteomes" id="UP000319852"/>
    </source>
</evidence>
<dbReference type="InterPro" id="IPR043129">
    <property type="entry name" value="ATPase_NBD"/>
</dbReference>
<dbReference type="EC" id="2.7.1.51" evidence="6"/>
<feature type="domain" description="Carbohydrate kinase FGGY C-terminal" evidence="5">
    <location>
        <begin position="342"/>
        <end position="431"/>
    </location>
</feature>
<dbReference type="Pfam" id="PF00370">
    <property type="entry name" value="FGGY_N"/>
    <property type="match status" value="1"/>
</dbReference>
<dbReference type="RefSeq" id="WP_145061816.1">
    <property type="nucleotide sequence ID" value="NZ_CP036263.1"/>
</dbReference>
<reference evidence="6 7" key="1">
    <citation type="submission" date="2019-02" db="EMBL/GenBank/DDBJ databases">
        <title>Deep-cultivation of Planctomycetes and their phenomic and genomic characterization uncovers novel biology.</title>
        <authorList>
            <person name="Wiegand S."/>
            <person name="Jogler M."/>
            <person name="Boedeker C."/>
            <person name="Pinto D."/>
            <person name="Vollmers J."/>
            <person name="Rivas-Marin E."/>
            <person name="Kohn T."/>
            <person name="Peeters S.H."/>
            <person name="Heuer A."/>
            <person name="Rast P."/>
            <person name="Oberbeckmann S."/>
            <person name="Bunk B."/>
            <person name="Jeske O."/>
            <person name="Meyerdierks A."/>
            <person name="Storesund J.E."/>
            <person name="Kallscheuer N."/>
            <person name="Luecker S."/>
            <person name="Lage O.M."/>
            <person name="Pohl T."/>
            <person name="Merkel B.J."/>
            <person name="Hornburger P."/>
            <person name="Mueller R.-W."/>
            <person name="Bruemmer F."/>
            <person name="Labrenz M."/>
            <person name="Spormann A.M."/>
            <person name="Op den Camp H."/>
            <person name="Overmann J."/>
            <person name="Amann R."/>
            <person name="Jetten M.S.M."/>
            <person name="Mascher T."/>
            <person name="Medema M.H."/>
            <person name="Devos D.P."/>
            <person name="Kaster A.-K."/>
            <person name="Ovreas L."/>
            <person name="Rohde M."/>
            <person name="Galperin M.Y."/>
            <person name="Jogler C."/>
        </authorList>
    </citation>
    <scope>NUCLEOTIDE SEQUENCE [LARGE SCALE GENOMIC DNA]</scope>
    <source>
        <strain evidence="6 7">HG15A2</strain>
    </source>
</reference>
<dbReference type="Proteomes" id="UP000319852">
    <property type="component" value="Chromosome"/>
</dbReference>
<gene>
    <name evidence="6" type="primary">fucK_2</name>
    <name evidence="6" type="ORF">HG15A2_37000</name>
</gene>
<protein>
    <submittedName>
        <fullName evidence="6">L-fuculokinase</fullName>
        <ecNumber evidence="6">2.7.1.51</ecNumber>
    </submittedName>
</protein>
<name>A0A517MZT8_9BACT</name>
<dbReference type="InterPro" id="IPR018485">
    <property type="entry name" value="FGGY_C"/>
</dbReference>
<dbReference type="InterPro" id="IPR050406">
    <property type="entry name" value="FGGY_Carb_Kinase"/>
</dbReference>
<dbReference type="SUPFAM" id="SSF53067">
    <property type="entry name" value="Actin-like ATPase domain"/>
    <property type="match status" value="2"/>
</dbReference>
<accession>A0A517MZT8</accession>
<dbReference type="CDD" id="cd07773">
    <property type="entry name" value="ASKHA_NBD_FGGY_FK"/>
    <property type="match status" value="1"/>
</dbReference>
<sequence length="457" mass="49759">MSNILVFDLGTSYFKICLFDEYGQIVGLQRVPTPVQQTAEMRAELPTTSFIQCLTDATKRLSLEVGGLSDVAAVSFATQANSFVLLDKFDDALTSIILWNDQRALGLSSPLDELQATSEFKETTGLPGLTHEFLPAKTSWFQQHQPQVMEKTARVALISDYLTLWLTGNHVTEAGTAGLSGLVDIHRLHWWTEACDRIKLPVDWLPTIVRAGTDAGSLRQAVAAELGLPLGCKLIIGCLDQYAGAIGAGNTEPGSISETTGTVLATVRCSNQFEKNAPPSVFQGPTFSQDQYYQMVFGEVSAQLLEKYRNSLPDLPSFAELDKLADSVPAGAGGVHLHPDAASKSASEMFLDRQSHHTRGHDVRAIYEAVASELQQQIELLCKDEKPTVIYSVGGAARSDLWLRIKSETLGCPVRVMDCSEPTSLGAAILAQSGLAGVSPQELEQQWRPRQQTPRQL</sequence>
<dbReference type="OrthoDB" id="9805576at2"/>
<dbReference type="EMBL" id="CP036263">
    <property type="protein sequence ID" value="QDT00364.1"/>
    <property type="molecule type" value="Genomic_DNA"/>
</dbReference>
<evidence type="ECO:0000256" key="3">
    <source>
        <dbReference type="ARBA" id="ARBA00022777"/>
    </source>
</evidence>
<proteinExistence type="inferred from homology"/>